<gene>
    <name evidence="1" type="ORF">S12H4_30327</name>
</gene>
<dbReference type="AlphaFoldDB" id="X1URI4"/>
<name>X1URI4_9ZZZZ</name>
<organism evidence="1">
    <name type="scientific">marine sediment metagenome</name>
    <dbReference type="NCBI Taxonomy" id="412755"/>
    <lineage>
        <taxon>unclassified sequences</taxon>
        <taxon>metagenomes</taxon>
        <taxon>ecological metagenomes</taxon>
    </lineage>
</organism>
<comment type="caution">
    <text evidence="1">The sequence shown here is derived from an EMBL/GenBank/DDBJ whole genome shotgun (WGS) entry which is preliminary data.</text>
</comment>
<protein>
    <submittedName>
        <fullName evidence="1">Uncharacterized protein</fullName>
    </submittedName>
</protein>
<reference evidence="1" key="1">
    <citation type="journal article" date="2014" name="Front. Microbiol.">
        <title>High frequency of phylogenetically diverse reductive dehalogenase-homologous genes in deep subseafloor sedimentary metagenomes.</title>
        <authorList>
            <person name="Kawai M."/>
            <person name="Futagami T."/>
            <person name="Toyoda A."/>
            <person name="Takaki Y."/>
            <person name="Nishi S."/>
            <person name="Hori S."/>
            <person name="Arai W."/>
            <person name="Tsubouchi T."/>
            <person name="Morono Y."/>
            <person name="Uchiyama I."/>
            <person name="Ito T."/>
            <person name="Fujiyama A."/>
            <person name="Inagaki F."/>
            <person name="Takami H."/>
        </authorList>
    </citation>
    <scope>NUCLEOTIDE SEQUENCE</scope>
    <source>
        <strain evidence="1">Expedition CK06-06</strain>
    </source>
</reference>
<dbReference type="EMBL" id="BARW01017583">
    <property type="protein sequence ID" value="GAJ02481.1"/>
    <property type="molecule type" value="Genomic_DNA"/>
</dbReference>
<sequence length="126" mass="14616">KKNKTTKAEELSPHTFVSGKWKMVLIYDGQYQRTWIGSYDMSNLKYVALYNAADGNVTIINEDEYMLVREVENNKFDMMYLDKGNIRRTWFGTYDLTKLDYPVLNDDKSNTGTVVNGQPVLIITKI</sequence>
<proteinExistence type="predicted"/>
<accession>X1URI4</accession>
<evidence type="ECO:0000313" key="1">
    <source>
        <dbReference type="EMBL" id="GAJ02481.1"/>
    </source>
</evidence>
<feature type="non-terminal residue" evidence="1">
    <location>
        <position position="1"/>
    </location>
</feature>